<evidence type="ECO:0000313" key="8">
    <source>
        <dbReference type="Proteomes" id="UP000035681"/>
    </source>
</evidence>
<protein>
    <submittedName>
        <fullName evidence="9 10">G_PROTEIN_RECEP_F1_2 domain-containing protein</fullName>
    </submittedName>
</protein>
<feature type="domain" description="G-protein coupled receptors family 1 profile" evidence="7">
    <location>
        <begin position="52"/>
        <end position="336"/>
    </location>
</feature>
<evidence type="ECO:0000313" key="9">
    <source>
        <dbReference type="WBParaSite" id="SSTP_0001032000.1"/>
    </source>
</evidence>
<comment type="similarity">
    <text evidence="5">Belongs to the G-protein coupled receptor 1 family.</text>
</comment>
<dbReference type="STRING" id="6248.A0A0K0ELH6"/>
<dbReference type="WBParaSite" id="TCONS_00001387.p1">
    <property type="protein sequence ID" value="TCONS_00001387.p1"/>
    <property type="gene ID" value="XLOC_001276"/>
</dbReference>
<dbReference type="GO" id="GO:0004930">
    <property type="term" value="F:G protein-coupled receptor activity"/>
    <property type="evidence" value="ECO:0007669"/>
    <property type="project" value="UniProtKB-KW"/>
</dbReference>
<name>A0A0K0ELH6_STRER</name>
<keyword evidence="5" id="KW-0807">Transducer</keyword>
<feature type="transmembrane region" description="Helical" evidence="6">
    <location>
        <begin position="114"/>
        <end position="138"/>
    </location>
</feature>
<reference evidence="9" key="1">
    <citation type="submission" date="2015-08" db="UniProtKB">
        <authorList>
            <consortium name="WormBaseParasite"/>
        </authorList>
    </citation>
    <scope>IDENTIFICATION</scope>
</reference>
<dbReference type="InterPro" id="IPR000276">
    <property type="entry name" value="GPCR_Rhodpsn"/>
</dbReference>
<accession>A0A0K0ELH6</accession>
<keyword evidence="2 5" id="KW-0812">Transmembrane</keyword>
<dbReference type="PROSITE" id="PS00237">
    <property type="entry name" value="G_PROTEIN_RECEP_F1_1"/>
    <property type="match status" value="1"/>
</dbReference>
<feature type="transmembrane region" description="Helical" evidence="6">
    <location>
        <begin position="33"/>
        <end position="62"/>
    </location>
</feature>
<dbReference type="AlphaFoldDB" id="A0A0K0ELH6"/>
<evidence type="ECO:0000256" key="5">
    <source>
        <dbReference type="RuleBase" id="RU000688"/>
    </source>
</evidence>
<evidence type="ECO:0000256" key="2">
    <source>
        <dbReference type="ARBA" id="ARBA00022692"/>
    </source>
</evidence>
<keyword evidence="3 6" id="KW-1133">Transmembrane helix</keyword>
<dbReference type="Proteomes" id="UP000035681">
    <property type="component" value="Unplaced"/>
</dbReference>
<keyword evidence="4 6" id="KW-0472">Membrane</keyword>
<dbReference type="CDD" id="cd14978">
    <property type="entry name" value="7tmA_FMRFamide_R-like"/>
    <property type="match status" value="1"/>
</dbReference>
<comment type="subcellular location">
    <subcellularLocation>
        <location evidence="1">Membrane</location>
    </subcellularLocation>
</comment>
<evidence type="ECO:0000313" key="10">
    <source>
        <dbReference type="WBParaSite" id="TCONS_00001387.p1"/>
    </source>
</evidence>
<feature type="transmembrane region" description="Helical" evidence="6">
    <location>
        <begin position="215"/>
        <end position="234"/>
    </location>
</feature>
<dbReference type="PROSITE" id="PS50262">
    <property type="entry name" value="G_PROTEIN_RECEP_F1_2"/>
    <property type="match status" value="1"/>
</dbReference>
<dbReference type="Pfam" id="PF00001">
    <property type="entry name" value="7tm_1"/>
    <property type="match status" value="1"/>
</dbReference>
<organism evidence="9">
    <name type="scientific">Strongyloides stercoralis</name>
    <name type="common">Threadworm</name>
    <dbReference type="NCBI Taxonomy" id="6248"/>
    <lineage>
        <taxon>Eukaryota</taxon>
        <taxon>Metazoa</taxon>
        <taxon>Ecdysozoa</taxon>
        <taxon>Nematoda</taxon>
        <taxon>Chromadorea</taxon>
        <taxon>Rhabditida</taxon>
        <taxon>Tylenchina</taxon>
        <taxon>Panagrolaimomorpha</taxon>
        <taxon>Strongyloidoidea</taxon>
        <taxon>Strongyloididae</taxon>
        <taxon>Strongyloides</taxon>
    </lineage>
</organism>
<sequence length="388" mass="44839">MAAVSEGILADKWNACSIQPHKAYENDELTIDLVWWTNAICLPTIAIIGITCNIINIFVLTYNPSSKRIPSRKLLLLLAICDIFFLFFAVLEVSPMSIRAFLSSPIINKIYTKLVLYIRTCASTFYKSSVLLVIIFNIERYISVCYPLRSNRLCSHKAINYTIIICIIFSFICSLHWPLVYEVTGCYDFNDNHEYFVISMSENSFWIAYYRIMDYFSLFMFNILPIIMLFYLNIKLIITLRKVIHKDLTLQRQIISSNQQTTHLINNSQGNNFNQRQNANKILFAVVAMLFICVAPQAPARLLYEILGHYHPTAIIYTCISQQLVFLNASLNFCLYCLVSRRYRSLLKESFQNLLIPHKRFFTSSGVTFQLKTRSSSVHAQSSDEPNC</sequence>
<dbReference type="Gene3D" id="1.20.1070.10">
    <property type="entry name" value="Rhodopsin 7-helix transmembrane proteins"/>
    <property type="match status" value="1"/>
</dbReference>
<dbReference type="PRINTS" id="PR00237">
    <property type="entry name" value="GPCRRHODOPSN"/>
</dbReference>
<dbReference type="PANTHER" id="PTHR46641:SF23">
    <property type="entry name" value="G-PROTEIN COUPLED RECEPTORS FAMILY 1 PROFILE DOMAIN-CONTAINING PROTEIN"/>
    <property type="match status" value="1"/>
</dbReference>
<feature type="transmembrane region" description="Helical" evidence="6">
    <location>
        <begin position="314"/>
        <end position="339"/>
    </location>
</feature>
<dbReference type="InterPro" id="IPR052954">
    <property type="entry name" value="GPCR-Ligand_Int"/>
</dbReference>
<dbReference type="GO" id="GO:0016020">
    <property type="term" value="C:membrane"/>
    <property type="evidence" value="ECO:0007669"/>
    <property type="project" value="UniProtKB-SubCell"/>
</dbReference>
<evidence type="ECO:0000259" key="7">
    <source>
        <dbReference type="PROSITE" id="PS50262"/>
    </source>
</evidence>
<feature type="transmembrane region" description="Helical" evidence="6">
    <location>
        <begin position="158"/>
        <end position="179"/>
    </location>
</feature>
<dbReference type="WBParaSite" id="SSTP_0001032000.1">
    <property type="protein sequence ID" value="SSTP_0001032000.1"/>
    <property type="gene ID" value="SSTP_0001032000"/>
</dbReference>
<dbReference type="InterPro" id="IPR017452">
    <property type="entry name" value="GPCR_Rhodpsn_7TM"/>
</dbReference>
<proteinExistence type="inferred from homology"/>
<evidence type="ECO:0000256" key="4">
    <source>
        <dbReference type="ARBA" id="ARBA00023136"/>
    </source>
</evidence>
<feature type="transmembrane region" description="Helical" evidence="6">
    <location>
        <begin position="282"/>
        <end position="302"/>
    </location>
</feature>
<keyword evidence="5" id="KW-0297">G-protein coupled receptor</keyword>
<evidence type="ECO:0000256" key="1">
    <source>
        <dbReference type="ARBA" id="ARBA00004370"/>
    </source>
</evidence>
<evidence type="ECO:0000256" key="3">
    <source>
        <dbReference type="ARBA" id="ARBA00022989"/>
    </source>
</evidence>
<feature type="transmembrane region" description="Helical" evidence="6">
    <location>
        <begin position="74"/>
        <end position="94"/>
    </location>
</feature>
<evidence type="ECO:0000256" key="6">
    <source>
        <dbReference type="SAM" id="Phobius"/>
    </source>
</evidence>
<keyword evidence="8" id="KW-1185">Reference proteome</keyword>
<dbReference type="PANTHER" id="PTHR46641">
    <property type="entry name" value="FMRFAMIDE RECEPTOR-RELATED"/>
    <property type="match status" value="1"/>
</dbReference>
<dbReference type="SUPFAM" id="SSF81321">
    <property type="entry name" value="Family A G protein-coupled receptor-like"/>
    <property type="match status" value="1"/>
</dbReference>
<keyword evidence="5" id="KW-0675">Receptor</keyword>